<keyword evidence="4 8" id="KW-0812">Transmembrane</keyword>
<feature type="transmembrane region" description="Helical" evidence="8">
    <location>
        <begin position="84"/>
        <end position="108"/>
    </location>
</feature>
<evidence type="ECO:0000256" key="8">
    <source>
        <dbReference type="SAM" id="Phobius"/>
    </source>
</evidence>
<dbReference type="InterPro" id="IPR026392">
    <property type="entry name" value="Exo/Archaeosortase_dom"/>
</dbReference>
<name>A0A3D9HLK3_9FLAO</name>
<dbReference type="InterPro" id="IPR019127">
    <property type="entry name" value="Exosortase"/>
</dbReference>
<keyword evidence="7 8" id="KW-0472">Membrane</keyword>
<protein>
    <submittedName>
        <fullName evidence="9">Exosortase family protein XrtF</fullName>
    </submittedName>
</protein>
<dbReference type="GO" id="GO:0008233">
    <property type="term" value="F:peptidase activity"/>
    <property type="evidence" value="ECO:0007669"/>
    <property type="project" value="UniProtKB-KW"/>
</dbReference>
<evidence type="ECO:0000256" key="2">
    <source>
        <dbReference type="ARBA" id="ARBA00022475"/>
    </source>
</evidence>
<evidence type="ECO:0000256" key="4">
    <source>
        <dbReference type="ARBA" id="ARBA00022692"/>
    </source>
</evidence>
<organism evidence="9 10">
    <name type="scientific">Seonamhaeicola aphaedonensis</name>
    <dbReference type="NCBI Taxonomy" id="1461338"/>
    <lineage>
        <taxon>Bacteria</taxon>
        <taxon>Pseudomonadati</taxon>
        <taxon>Bacteroidota</taxon>
        <taxon>Flavobacteriia</taxon>
        <taxon>Flavobacteriales</taxon>
        <taxon>Flavobacteriaceae</taxon>
    </lineage>
</organism>
<feature type="transmembrane region" description="Helical" evidence="8">
    <location>
        <begin position="115"/>
        <end position="143"/>
    </location>
</feature>
<reference evidence="9 10" key="1">
    <citation type="submission" date="2018-07" db="EMBL/GenBank/DDBJ databases">
        <title>Genomic Encyclopedia of Type Strains, Phase III (KMG-III): the genomes of soil and plant-associated and newly described type strains.</title>
        <authorList>
            <person name="Whitman W."/>
        </authorList>
    </citation>
    <scope>NUCLEOTIDE SEQUENCE [LARGE SCALE GENOMIC DNA]</scope>
    <source>
        <strain evidence="9 10">CECT 8487</strain>
    </source>
</reference>
<dbReference type="GO" id="GO:0006508">
    <property type="term" value="P:proteolysis"/>
    <property type="evidence" value="ECO:0007669"/>
    <property type="project" value="UniProtKB-KW"/>
</dbReference>
<evidence type="ECO:0000313" key="10">
    <source>
        <dbReference type="Proteomes" id="UP000256629"/>
    </source>
</evidence>
<keyword evidence="5" id="KW-0378">Hydrolase</keyword>
<evidence type="ECO:0000256" key="5">
    <source>
        <dbReference type="ARBA" id="ARBA00022801"/>
    </source>
</evidence>
<comment type="subcellular location">
    <subcellularLocation>
        <location evidence="1">Cell membrane</location>
        <topology evidence="1">Multi-pass membrane protein</topology>
    </subcellularLocation>
</comment>
<dbReference type="RefSeq" id="WP_116039301.1">
    <property type="nucleotide sequence ID" value="NZ_QRDX01000001.1"/>
</dbReference>
<dbReference type="AlphaFoldDB" id="A0A3D9HLK3"/>
<dbReference type="EMBL" id="QRDX01000001">
    <property type="protein sequence ID" value="RED50369.1"/>
    <property type="molecule type" value="Genomic_DNA"/>
</dbReference>
<keyword evidence="6 8" id="KW-1133">Transmembrane helix</keyword>
<dbReference type="NCBIfam" id="TIGR04178">
    <property type="entry name" value="exo_archaeo"/>
    <property type="match status" value="1"/>
</dbReference>
<keyword evidence="3" id="KW-0645">Protease</keyword>
<evidence type="ECO:0000313" key="9">
    <source>
        <dbReference type="EMBL" id="RED50369.1"/>
    </source>
</evidence>
<dbReference type="NCBIfam" id="TIGR04128">
    <property type="entry name" value="exoso_Fjoh_1448"/>
    <property type="match status" value="1"/>
</dbReference>
<proteinExistence type="predicted"/>
<feature type="transmembrane region" description="Helical" evidence="8">
    <location>
        <begin position="12"/>
        <end position="32"/>
    </location>
</feature>
<dbReference type="Proteomes" id="UP000256629">
    <property type="component" value="Unassembled WGS sequence"/>
</dbReference>
<evidence type="ECO:0000256" key="7">
    <source>
        <dbReference type="ARBA" id="ARBA00023136"/>
    </source>
</evidence>
<gene>
    <name evidence="9" type="ORF">DFQ02_101398</name>
</gene>
<evidence type="ECO:0000256" key="1">
    <source>
        <dbReference type="ARBA" id="ARBA00004651"/>
    </source>
</evidence>
<sequence length="183" mass="21190">MKTLLLKYKAVIKFILTFSIVYGLLTIAYKFYLQFSTGTAFYPDYFTNLVARQTEILLNKLDYKTVIIPHTNEPSIKVIVNDKYLARVVEGCNSLSVIILFVSFIIAFSGKLKTAILYAFSGAVFIYVINLLRIVLLSIGLYHYPKKEYILHTVIFPAIIYGIVFLLWLIWVNRFSNVKRKHE</sequence>
<dbReference type="Pfam" id="PF09721">
    <property type="entry name" value="Exosortase_EpsH"/>
    <property type="match status" value="1"/>
</dbReference>
<dbReference type="GO" id="GO:0005886">
    <property type="term" value="C:plasma membrane"/>
    <property type="evidence" value="ECO:0007669"/>
    <property type="project" value="UniProtKB-SubCell"/>
</dbReference>
<dbReference type="OrthoDB" id="678161at2"/>
<keyword evidence="10" id="KW-1185">Reference proteome</keyword>
<dbReference type="InterPro" id="IPR026323">
    <property type="entry name" value="Exosortase-related_prot_XrtF"/>
</dbReference>
<feature type="transmembrane region" description="Helical" evidence="8">
    <location>
        <begin position="149"/>
        <end position="171"/>
    </location>
</feature>
<evidence type="ECO:0000256" key="6">
    <source>
        <dbReference type="ARBA" id="ARBA00022989"/>
    </source>
</evidence>
<accession>A0A3D9HLK3</accession>
<keyword evidence="2" id="KW-1003">Cell membrane</keyword>
<comment type="caution">
    <text evidence="9">The sequence shown here is derived from an EMBL/GenBank/DDBJ whole genome shotgun (WGS) entry which is preliminary data.</text>
</comment>
<evidence type="ECO:0000256" key="3">
    <source>
        <dbReference type="ARBA" id="ARBA00022670"/>
    </source>
</evidence>